<dbReference type="GO" id="GO:0006449">
    <property type="term" value="P:regulation of translational termination"/>
    <property type="evidence" value="ECO:0007669"/>
    <property type="project" value="TreeGrafter"/>
</dbReference>
<dbReference type="SMART" id="SM00702">
    <property type="entry name" value="P4Hc"/>
    <property type="match status" value="1"/>
</dbReference>
<keyword evidence="2" id="KW-0223">Dioxygenase</keyword>
<dbReference type="GO" id="GO:0031543">
    <property type="term" value="F:peptidyl-proline dioxygenase activity"/>
    <property type="evidence" value="ECO:0007669"/>
    <property type="project" value="TreeGrafter"/>
</dbReference>
<proteinExistence type="predicted"/>
<protein>
    <submittedName>
        <fullName evidence="5">Rps23 Pro-64 3,4-dihydroxylase Tpa1-like proline 4-hydroxylase</fullName>
    </submittedName>
</protein>
<dbReference type="Gene3D" id="2.60.120.620">
    <property type="entry name" value="q2cbj1_9rhob like domain"/>
    <property type="match status" value="1"/>
</dbReference>
<evidence type="ECO:0000313" key="6">
    <source>
        <dbReference type="Proteomes" id="UP000522081"/>
    </source>
</evidence>
<gene>
    <name evidence="5" type="ORF">FHS75_002799</name>
</gene>
<dbReference type="PANTHER" id="PTHR12117">
    <property type="entry name" value="HISTONE ACETYLTRANSFERASE COMPLEX"/>
    <property type="match status" value="1"/>
</dbReference>
<keyword evidence="3" id="KW-0560">Oxidoreductase</keyword>
<keyword evidence="6" id="KW-1185">Reference proteome</keyword>
<dbReference type="AlphaFoldDB" id="A0A7Y9XXX5"/>
<dbReference type="InterPro" id="IPR006620">
    <property type="entry name" value="Pro_4_hyd_alph"/>
</dbReference>
<sequence length="241" mass="26753">MTGFTINPRLDATELAASFARHGRLQLRDFLAGDAAERLHANLRAREDWRQVFNAGEKVMEIDRAGQASLPPEKRRELDNSIHAAARYGFQYRYETIRVPDDAASRQESDDPVAALVSWLSQDEARDFLRAVTGADDIAFADGQATAYSPGDFLTAHDDAVEGKNRRAAYVFGLTPKWRTEWGGLLLFHDGEGNVERGFAPALNTLNLFRVPSLHSVSEVTRAAGFRRYSVTGWLRTGSPG</sequence>
<evidence type="ECO:0000259" key="4">
    <source>
        <dbReference type="SMART" id="SM00702"/>
    </source>
</evidence>
<dbReference type="PANTHER" id="PTHR12117:SF0">
    <property type="entry name" value="PROLYL 3-HYDROXYLASE OGFOD1"/>
    <property type="match status" value="1"/>
</dbReference>
<dbReference type="GO" id="GO:0005737">
    <property type="term" value="C:cytoplasm"/>
    <property type="evidence" value="ECO:0007669"/>
    <property type="project" value="TreeGrafter"/>
</dbReference>
<comment type="cofactor">
    <cofactor evidence="1">
        <name>L-ascorbate</name>
        <dbReference type="ChEBI" id="CHEBI:38290"/>
    </cofactor>
</comment>
<dbReference type="GO" id="GO:0031418">
    <property type="term" value="F:L-ascorbic acid binding"/>
    <property type="evidence" value="ECO:0007669"/>
    <property type="project" value="InterPro"/>
</dbReference>
<evidence type="ECO:0000256" key="2">
    <source>
        <dbReference type="ARBA" id="ARBA00022964"/>
    </source>
</evidence>
<dbReference type="InterPro" id="IPR051842">
    <property type="entry name" value="uS12_prolyl_hydroxylase"/>
</dbReference>
<dbReference type="InterPro" id="IPR039558">
    <property type="entry name" value="TPA1/OFD1_N"/>
</dbReference>
<accession>A0A7Y9XXX5</accession>
<dbReference type="EMBL" id="JACBZF010000005">
    <property type="protein sequence ID" value="NYH96460.1"/>
    <property type="molecule type" value="Genomic_DNA"/>
</dbReference>
<feature type="domain" description="Prolyl 4-hydroxylase alpha subunit" evidence="4">
    <location>
        <begin position="22"/>
        <end position="236"/>
    </location>
</feature>
<evidence type="ECO:0000313" key="5">
    <source>
        <dbReference type="EMBL" id="NYH96460.1"/>
    </source>
</evidence>
<dbReference type="Proteomes" id="UP000522081">
    <property type="component" value="Unassembled WGS sequence"/>
</dbReference>
<evidence type="ECO:0000256" key="3">
    <source>
        <dbReference type="ARBA" id="ARBA00023002"/>
    </source>
</evidence>
<dbReference type="GO" id="GO:0005506">
    <property type="term" value="F:iron ion binding"/>
    <property type="evidence" value="ECO:0007669"/>
    <property type="project" value="InterPro"/>
</dbReference>
<dbReference type="Pfam" id="PF13661">
    <property type="entry name" value="2OG-FeII_Oxy_4"/>
    <property type="match status" value="1"/>
</dbReference>
<comment type="caution">
    <text evidence="5">The sequence shown here is derived from an EMBL/GenBank/DDBJ whole genome shotgun (WGS) entry which is preliminary data.</text>
</comment>
<dbReference type="RefSeq" id="WP_179408302.1">
    <property type="nucleotide sequence ID" value="NZ_JACBZF010000005.1"/>
</dbReference>
<reference evidence="5 6" key="1">
    <citation type="submission" date="2020-07" db="EMBL/GenBank/DDBJ databases">
        <title>Genomic Encyclopedia of Type Strains, Phase IV (KMG-IV): sequencing the most valuable type-strain genomes for metagenomic binning, comparative biology and taxonomic classification.</title>
        <authorList>
            <person name="Goeker M."/>
        </authorList>
    </citation>
    <scope>NUCLEOTIDE SEQUENCE [LARGE SCALE GENOMIC DNA]</scope>
    <source>
        <strain evidence="5 6">DSM 29043</strain>
    </source>
</reference>
<evidence type="ECO:0000256" key="1">
    <source>
        <dbReference type="ARBA" id="ARBA00001961"/>
    </source>
</evidence>
<name>A0A7Y9XXX5_9SPHN</name>
<organism evidence="5 6">
    <name type="scientific">Novosphingobium marinum</name>
    <dbReference type="NCBI Taxonomy" id="1514948"/>
    <lineage>
        <taxon>Bacteria</taxon>
        <taxon>Pseudomonadati</taxon>
        <taxon>Pseudomonadota</taxon>
        <taxon>Alphaproteobacteria</taxon>
        <taxon>Sphingomonadales</taxon>
        <taxon>Sphingomonadaceae</taxon>
        <taxon>Novosphingobium</taxon>
    </lineage>
</organism>